<keyword evidence="3" id="KW-0614">Plasmid</keyword>
<dbReference type="RefSeq" id="WP_193444009.1">
    <property type="nucleotide sequence ID" value="NZ_BSOQ01000002.1"/>
</dbReference>
<sequence length="502" mass="56345">MAEQERTAAVDVKEAEGVDLQEFSDLLEKDFKVKKDDSDKLQTLVQNLALAARARSQSTTISSNAIKSIKSLISGIDKLLTEQVNEVLHAPEVLQLEGTWRGLWYLVNNTETDQKLKIRVMNISKEALADTLEDYEGQMWDQSPIFKKVYTDEYSMLGGSPYGCLIGAYEFSNHPKDVALLRNMSGICASAHTPFIAAAAPRLFRMESWQELPNPQDLQQIVSSPAYASWQSLRESEDARYIGLTMPRVLARLPYGAETIPVKGFAFEEDVQGNHQRYVWMNAAFPMGVNINRSHKLFGWGTQIRGVENGGAVINLPVHNFPTDDGTVAMKCPTEVAIDDRREAELAKLGLMPILHRKNTDIAAFIGAHSLQDDETRAGRLVDPDAQANERLSANLPYLFPVSRFAHYLKAIARDKIGSFKERSDMQIWLTEWINRYVLANPAFADDKARAKRPLAAAEVQVDSVEGRPGWYNARFYLRPHYQLEGINASLRLVSELPSTKT</sequence>
<dbReference type="EMBL" id="CP140636">
    <property type="protein sequence ID" value="WRW39520.1"/>
    <property type="molecule type" value="Genomic_DNA"/>
</dbReference>
<organism evidence="3 4">
    <name type="scientific">Rhizobium indigoferae</name>
    <dbReference type="NCBI Taxonomy" id="158891"/>
    <lineage>
        <taxon>Bacteria</taxon>
        <taxon>Pseudomonadati</taxon>
        <taxon>Pseudomonadota</taxon>
        <taxon>Alphaproteobacteria</taxon>
        <taxon>Hyphomicrobiales</taxon>
        <taxon>Rhizobiaceae</taxon>
        <taxon>Rhizobium/Agrobacterium group</taxon>
        <taxon>Rhizobium</taxon>
    </lineage>
</organism>
<dbReference type="Proteomes" id="UP001322785">
    <property type="component" value="Plasmid pRinCIP108029b"/>
</dbReference>
<reference evidence="3 4" key="1">
    <citation type="submission" date="2023-12" db="EMBL/GenBank/DDBJ databases">
        <authorList>
            <person name="Menendez E."/>
            <person name="Kaur S."/>
            <person name="Flores-Felix J.D."/>
            <person name="diCenzo G.C."/>
            <person name="Peix A."/>
            <person name="Velazquez E."/>
        </authorList>
    </citation>
    <scope>NUCLEOTIDE SEQUENCE [LARGE SCALE GENOMIC DNA]</scope>
    <source>
        <strain evidence="3 4">CIP 108029</strain>
        <plasmid evidence="3 4">pRinCIP108029b</plasmid>
    </source>
</reference>
<accession>A0ABZ1DTG7</accession>
<gene>
    <name evidence="3" type="primary">tssC</name>
    <name evidence="3" type="ORF">U5G49_004862</name>
</gene>
<name>A0ABZ1DTG7_9HYPH</name>
<dbReference type="InterPro" id="IPR044031">
    <property type="entry name" value="TssC1_N"/>
</dbReference>
<geneLocation type="plasmid" evidence="3 4">
    <name>pRinCIP108029b</name>
</geneLocation>
<keyword evidence="4" id="KW-1185">Reference proteome</keyword>
<dbReference type="Pfam" id="PF05943">
    <property type="entry name" value="VipB"/>
    <property type="match status" value="1"/>
</dbReference>
<dbReference type="Pfam" id="PF18945">
    <property type="entry name" value="VipB_2"/>
    <property type="match status" value="1"/>
</dbReference>
<feature type="domain" description="TssC1 N-terminal" evidence="1">
    <location>
        <begin position="71"/>
        <end position="372"/>
    </location>
</feature>
<dbReference type="InterPro" id="IPR010269">
    <property type="entry name" value="T6SS_TssC-like"/>
</dbReference>
<dbReference type="InterPro" id="IPR044032">
    <property type="entry name" value="TssC1_C"/>
</dbReference>
<proteinExistence type="predicted"/>
<dbReference type="PANTHER" id="PTHR35565:SF3">
    <property type="entry name" value="TYPE VI SECRETION SYSTEM SHEATH PROTEIN TSSC1"/>
    <property type="match status" value="1"/>
</dbReference>
<protein>
    <submittedName>
        <fullName evidence="3">Type VI secretion system contractile sheath large subunit</fullName>
    </submittedName>
</protein>
<dbReference type="NCBIfam" id="TIGR03355">
    <property type="entry name" value="VI_chp_2"/>
    <property type="match status" value="1"/>
</dbReference>
<dbReference type="PANTHER" id="PTHR35565">
    <property type="entry name" value="CYTOPLASMIC PROTEIN-RELATED"/>
    <property type="match status" value="1"/>
</dbReference>
<evidence type="ECO:0000313" key="3">
    <source>
        <dbReference type="EMBL" id="WRW39520.1"/>
    </source>
</evidence>
<evidence type="ECO:0000313" key="4">
    <source>
        <dbReference type="Proteomes" id="UP001322785"/>
    </source>
</evidence>
<evidence type="ECO:0000259" key="1">
    <source>
        <dbReference type="Pfam" id="PF05943"/>
    </source>
</evidence>
<feature type="domain" description="TssC1 C-terminal" evidence="2">
    <location>
        <begin position="386"/>
        <end position="497"/>
    </location>
</feature>
<evidence type="ECO:0000259" key="2">
    <source>
        <dbReference type="Pfam" id="PF18945"/>
    </source>
</evidence>